<dbReference type="AlphaFoldDB" id="A0A2U1F9C6"/>
<dbReference type="RefSeq" id="WP_116679631.1">
    <property type="nucleotide sequence ID" value="NZ_QEKY01000011.1"/>
</dbReference>
<evidence type="ECO:0000256" key="1">
    <source>
        <dbReference type="ARBA" id="ARBA00022741"/>
    </source>
</evidence>
<dbReference type="InterPro" id="IPR000212">
    <property type="entry name" value="DNA_helicase_UvrD/REP"/>
</dbReference>
<evidence type="ECO:0000256" key="7">
    <source>
        <dbReference type="ARBA" id="ARBA00034808"/>
    </source>
</evidence>
<feature type="domain" description="UvrD-like helicase ATP-binding" evidence="10">
    <location>
        <begin position="1"/>
        <end position="469"/>
    </location>
</feature>
<keyword evidence="12" id="KW-0269">Exonuclease</keyword>
<keyword evidence="3 9" id="KW-0347">Helicase</keyword>
<sequence length="1080" mass="121491">MKSTKQLRIYTASAGSGKTHTLTGEYLRLALRARGAFRFIQAVTFTNKATAEMKERILEELHSLAKGASSPFASDLERELSFTSEQLQVRAQEVLSEMLNDYSALRVKTIDAFFQEVVRAFSHELGLPGGFRIEMEKKVVLEQAVVRLLHSLGERGTSDVERWIRRLAEDMIEAGKGHNIRREMIGLGEELFNEKLLLLSEQGRLPVKSAIHSYQAEMRKLIKAFEERRLLLARRAEEIVTTAGISFLDFKGGSKGGILEFAKVLRGGDVKPPTKTFVSMAEGDPEVQLYAKTAAPQTKEAIMSAYATGLRECMVDTVALYCGRGWVEYNTAVQSLPYLNRLGIISDLWEQIGQIRQEENTMLISDAPTLLHRIIDGSETPFVYDKIGVRIEHEMIDEFQDTSRLQYDNIKPLLSESLARGKYNLLVGDAKQSIYRFRNADRRLLTDDVGFDFAGQSDRVNLPYNWRSTPEIIRFNNTLYARLPEILGRAVAAEAEAATSYDGALVEELRTTFLHTYADVGQQVSPAKADAGGVVCVHVAEDLKDEEGGTLMKWRKHLMLSLPRYIIDLQKRGYAPSDIAILVRKARDVEEVAQALLSYRPEPDEQGYALTPMSDDALTLNSAASIRFLSAILRFVAQPQSDALRQMAYLAYDGMCKAAGLPSEGDGDFTAAQLDEFVYLRRRSLYELAEGLISLFRSLMPEGETPYLVAWLDQINSFSHEYSADLRYFLRWWDDIGSAKCRIASAPNSQSITVMTIHKSKGLGFRVVLMPFIDWPMDDGAKHEQIIWCMMPQNRPPFDLLSVVPVRYKKEMAETFFAADYFRERSDALMDNLNLLYVATTRAKDEMHLWLPPANKPEALATVGDLMHQAIDSLGVEASASGSYQWGEPNPSVLSKAAASQSTTLPFVLPTGRPSAVTTHLAIRPEGGEFYRRHLPLYHGHVMHRVLAEVVCADDVPHALERYLSEGIVTQEEAQELTERLTVVTADPQFAQWFDGSGRVLNEQDILLPGGGQRRPDRIVLYDDHTDIVDYKFGAVRDAHQRQMSGYIRLLSSMNYPHVRGFLWYLPENEVVEVSGECIL</sequence>
<gene>
    <name evidence="12" type="ORF">C7382_11150</name>
</gene>
<evidence type="ECO:0000256" key="5">
    <source>
        <dbReference type="ARBA" id="ARBA00023235"/>
    </source>
</evidence>
<dbReference type="PANTHER" id="PTHR11070:SF67">
    <property type="entry name" value="DNA 3'-5' HELICASE"/>
    <property type="match status" value="1"/>
</dbReference>
<evidence type="ECO:0000313" key="12">
    <source>
        <dbReference type="EMBL" id="PVZ08803.1"/>
    </source>
</evidence>
<dbReference type="GO" id="GO:0005524">
    <property type="term" value="F:ATP binding"/>
    <property type="evidence" value="ECO:0007669"/>
    <property type="project" value="UniProtKB-UniRule"/>
</dbReference>
<comment type="catalytic activity">
    <reaction evidence="8">
        <text>ATP + H2O = ADP + phosphate + H(+)</text>
        <dbReference type="Rhea" id="RHEA:13065"/>
        <dbReference type="ChEBI" id="CHEBI:15377"/>
        <dbReference type="ChEBI" id="CHEBI:15378"/>
        <dbReference type="ChEBI" id="CHEBI:30616"/>
        <dbReference type="ChEBI" id="CHEBI:43474"/>
        <dbReference type="ChEBI" id="CHEBI:456216"/>
        <dbReference type="EC" id="5.6.2.4"/>
    </reaction>
</comment>
<dbReference type="GO" id="GO:0016887">
    <property type="term" value="F:ATP hydrolysis activity"/>
    <property type="evidence" value="ECO:0007669"/>
    <property type="project" value="RHEA"/>
</dbReference>
<dbReference type="EC" id="5.6.2.4" evidence="7"/>
<dbReference type="GO" id="GO:0005829">
    <property type="term" value="C:cytosol"/>
    <property type="evidence" value="ECO:0007669"/>
    <property type="project" value="TreeGrafter"/>
</dbReference>
<dbReference type="SUPFAM" id="SSF52540">
    <property type="entry name" value="P-loop containing nucleoside triphosphate hydrolases"/>
    <property type="match status" value="1"/>
</dbReference>
<keyword evidence="13" id="KW-1185">Reference proteome</keyword>
<accession>A0A2U1F9C6</accession>
<dbReference type="PROSITE" id="PS51217">
    <property type="entry name" value="UVRD_HELICASE_CTER"/>
    <property type="match status" value="1"/>
</dbReference>
<protein>
    <recommendedName>
        <fullName evidence="7">DNA 3'-5' helicase</fullName>
        <ecNumber evidence="7">5.6.2.4</ecNumber>
    </recommendedName>
</protein>
<evidence type="ECO:0000256" key="8">
    <source>
        <dbReference type="ARBA" id="ARBA00048988"/>
    </source>
</evidence>
<dbReference type="EMBL" id="QEKY01000011">
    <property type="protein sequence ID" value="PVZ08803.1"/>
    <property type="molecule type" value="Genomic_DNA"/>
</dbReference>
<keyword evidence="5" id="KW-0413">Isomerase</keyword>
<feature type="binding site" evidence="9">
    <location>
        <begin position="12"/>
        <end position="19"/>
    </location>
    <ligand>
        <name>ATP</name>
        <dbReference type="ChEBI" id="CHEBI:30616"/>
    </ligand>
</feature>
<dbReference type="OrthoDB" id="9810135at2"/>
<keyword evidence="2 9" id="KW-0378">Hydrolase</keyword>
<keyword evidence="4 9" id="KW-0067">ATP-binding</keyword>
<evidence type="ECO:0000256" key="4">
    <source>
        <dbReference type="ARBA" id="ARBA00022840"/>
    </source>
</evidence>
<evidence type="ECO:0000256" key="3">
    <source>
        <dbReference type="ARBA" id="ARBA00022806"/>
    </source>
</evidence>
<reference evidence="12 13" key="1">
    <citation type="submission" date="2018-04" db="EMBL/GenBank/DDBJ databases">
        <title>Genomic Encyclopedia of Type Strains, Phase IV (KMG-IV): sequencing the most valuable type-strain genomes for metagenomic binning, comparative biology and taxonomic classification.</title>
        <authorList>
            <person name="Goeker M."/>
        </authorList>
    </citation>
    <scope>NUCLEOTIDE SEQUENCE [LARGE SCALE GENOMIC DNA]</scope>
    <source>
        <strain evidence="12 13">DSM 28520</strain>
    </source>
</reference>
<evidence type="ECO:0000256" key="9">
    <source>
        <dbReference type="PROSITE-ProRule" id="PRU00560"/>
    </source>
</evidence>
<dbReference type="GO" id="GO:0003677">
    <property type="term" value="F:DNA binding"/>
    <property type="evidence" value="ECO:0007669"/>
    <property type="project" value="InterPro"/>
</dbReference>
<dbReference type="GO" id="GO:0043138">
    <property type="term" value="F:3'-5' DNA helicase activity"/>
    <property type="evidence" value="ECO:0007669"/>
    <property type="project" value="UniProtKB-EC"/>
</dbReference>
<dbReference type="Gene3D" id="3.40.50.300">
    <property type="entry name" value="P-loop containing nucleotide triphosphate hydrolases"/>
    <property type="match status" value="4"/>
</dbReference>
<dbReference type="InterPro" id="IPR014016">
    <property type="entry name" value="UvrD-like_ATP-bd"/>
</dbReference>
<keyword evidence="1 9" id="KW-0547">Nucleotide-binding</keyword>
<dbReference type="GeneID" id="94551095"/>
<evidence type="ECO:0000259" key="10">
    <source>
        <dbReference type="PROSITE" id="PS51198"/>
    </source>
</evidence>
<comment type="catalytic activity">
    <reaction evidence="6">
        <text>Couples ATP hydrolysis with the unwinding of duplex DNA by translocating in the 3'-5' direction.</text>
        <dbReference type="EC" id="5.6.2.4"/>
    </reaction>
</comment>
<dbReference type="InterPro" id="IPR027417">
    <property type="entry name" value="P-loop_NTPase"/>
</dbReference>
<feature type="domain" description="UvrD-like helicase C-terminal" evidence="11">
    <location>
        <begin position="503"/>
        <end position="762"/>
    </location>
</feature>
<dbReference type="PROSITE" id="PS51198">
    <property type="entry name" value="UVRD_HELICASE_ATP_BIND"/>
    <property type="match status" value="1"/>
</dbReference>
<evidence type="ECO:0000259" key="11">
    <source>
        <dbReference type="PROSITE" id="PS51217"/>
    </source>
</evidence>
<dbReference type="GO" id="GO:0004527">
    <property type="term" value="F:exonuclease activity"/>
    <property type="evidence" value="ECO:0007669"/>
    <property type="project" value="UniProtKB-KW"/>
</dbReference>
<dbReference type="Pfam" id="PF00580">
    <property type="entry name" value="UvrD-helicase"/>
    <property type="match status" value="1"/>
</dbReference>
<evidence type="ECO:0000313" key="13">
    <source>
        <dbReference type="Proteomes" id="UP000245462"/>
    </source>
</evidence>
<evidence type="ECO:0000256" key="2">
    <source>
        <dbReference type="ARBA" id="ARBA00022801"/>
    </source>
</evidence>
<evidence type="ECO:0000256" key="6">
    <source>
        <dbReference type="ARBA" id="ARBA00034617"/>
    </source>
</evidence>
<name>A0A2U1F9C6_9PORP</name>
<keyword evidence="12" id="KW-0540">Nuclease</keyword>
<dbReference type="Proteomes" id="UP000245462">
    <property type="component" value="Unassembled WGS sequence"/>
</dbReference>
<dbReference type="InterPro" id="IPR014017">
    <property type="entry name" value="DNA_helicase_UvrD-like_C"/>
</dbReference>
<proteinExistence type="predicted"/>
<comment type="caution">
    <text evidence="12">The sequence shown here is derived from an EMBL/GenBank/DDBJ whole genome shotgun (WGS) entry which is preliminary data.</text>
</comment>
<organism evidence="12 13">
    <name type="scientific">Porphyromonas loveana</name>
    <dbReference type="NCBI Taxonomy" id="1884669"/>
    <lineage>
        <taxon>Bacteria</taxon>
        <taxon>Pseudomonadati</taxon>
        <taxon>Bacteroidota</taxon>
        <taxon>Bacteroidia</taxon>
        <taxon>Bacteroidales</taxon>
        <taxon>Porphyromonadaceae</taxon>
        <taxon>Porphyromonas</taxon>
    </lineage>
</organism>
<dbReference type="PANTHER" id="PTHR11070">
    <property type="entry name" value="UVRD / RECB / PCRA DNA HELICASE FAMILY MEMBER"/>
    <property type="match status" value="1"/>
</dbReference>
<dbReference type="Pfam" id="PF13361">
    <property type="entry name" value="UvrD_C"/>
    <property type="match status" value="1"/>
</dbReference>
<dbReference type="GO" id="GO:0000725">
    <property type="term" value="P:recombinational repair"/>
    <property type="evidence" value="ECO:0007669"/>
    <property type="project" value="TreeGrafter"/>
</dbReference>